<dbReference type="InterPro" id="IPR009725">
    <property type="entry name" value="3_dmu_93_MTrfase"/>
</dbReference>
<keyword evidence="3" id="KW-1185">Reference proteome</keyword>
<dbReference type="Pfam" id="PF06983">
    <property type="entry name" value="3-dmu-9_3-mt"/>
    <property type="match status" value="1"/>
</dbReference>
<organism evidence="2 3">
    <name type="scientific">Paenibacillus agricola</name>
    <dbReference type="NCBI Taxonomy" id="2716264"/>
    <lineage>
        <taxon>Bacteria</taxon>
        <taxon>Bacillati</taxon>
        <taxon>Bacillota</taxon>
        <taxon>Bacilli</taxon>
        <taxon>Bacillales</taxon>
        <taxon>Paenibacillaceae</taxon>
        <taxon>Paenibacillus</taxon>
    </lineage>
</organism>
<comment type="caution">
    <text evidence="2">The sequence shown here is derived from an EMBL/GenBank/DDBJ whole genome shotgun (WGS) entry which is preliminary data.</text>
</comment>
<gene>
    <name evidence="2" type="ORF">G9U52_11485</name>
</gene>
<evidence type="ECO:0000313" key="3">
    <source>
        <dbReference type="Proteomes" id="UP001165962"/>
    </source>
</evidence>
<dbReference type="PANTHER" id="PTHR33990">
    <property type="entry name" value="PROTEIN YJDN-RELATED"/>
    <property type="match status" value="1"/>
</dbReference>
<reference evidence="2" key="1">
    <citation type="submission" date="2020-03" db="EMBL/GenBank/DDBJ databases">
        <title>Draft sequencing of Paenibacilllus sp. S3N08.</title>
        <authorList>
            <person name="Kim D.-U."/>
        </authorList>
    </citation>
    <scope>NUCLEOTIDE SEQUENCE</scope>
    <source>
        <strain evidence="2">S3N08</strain>
    </source>
</reference>
<sequence>MRKVTPFLWYNDKAEEAMNFYVSIFKNSKIESLNRSSEEGNGSKGTVMSGTFSIDGQQFMAFNGGPHFTFTPAISLYVNCVTQEEVDELWEKLSVGGEKSRCGWLTDKYGVSWQIVPTILGELLHSKDTEKAKKAMNAMLQMDKLDIALLKQAYEG</sequence>
<feature type="domain" description="PhnB-like" evidence="1">
    <location>
        <begin position="3"/>
        <end position="116"/>
    </location>
</feature>
<dbReference type="Gene3D" id="3.10.180.10">
    <property type="entry name" value="2,3-Dihydroxybiphenyl 1,2-Dioxygenase, domain 1"/>
    <property type="match status" value="1"/>
</dbReference>
<dbReference type="RefSeq" id="WP_166149593.1">
    <property type="nucleotide sequence ID" value="NZ_JAAOIW010000004.1"/>
</dbReference>
<evidence type="ECO:0000259" key="1">
    <source>
        <dbReference type="Pfam" id="PF06983"/>
    </source>
</evidence>
<dbReference type="EMBL" id="JAAOIW010000004">
    <property type="protein sequence ID" value="NHN30455.1"/>
    <property type="molecule type" value="Genomic_DNA"/>
</dbReference>
<proteinExistence type="predicted"/>
<accession>A0ABX0J2C4</accession>
<dbReference type="InterPro" id="IPR028973">
    <property type="entry name" value="PhnB-like"/>
</dbReference>
<name>A0ABX0J2C4_9BACL</name>
<protein>
    <submittedName>
        <fullName evidence="2">VOC family protein</fullName>
    </submittedName>
</protein>
<dbReference type="CDD" id="cd06588">
    <property type="entry name" value="PhnB_like"/>
    <property type="match status" value="1"/>
</dbReference>
<evidence type="ECO:0000313" key="2">
    <source>
        <dbReference type="EMBL" id="NHN30455.1"/>
    </source>
</evidence>
<dbReference type="PIRSF" id="PIRSF021700">
    <property type="entry name" value="3_dmu_93_MTrfase"/>
    <property type="match status" value="1"/>
</dbReference>
<dbReference type="SUPFAM" id="SSF54593">
    <property type="entry name" value="Glyoxalase/Bleomycin resistance protein/Dihydroxybiphenyl dioxygenase"/>
    <property type="match status" value="1"/>
</dbReference>
<dbReference type="InterPro" id="IPR029068">
    <property type="entry name" value="Glyas_Bleomycin-R_OHBP_Dase"/>
</dbReference>
<dbReference type="Proteomes" id="UP001165962">
    <property type="component" value="Unassembled WGS sequence"/>
</dbReference>